<dbReference type="GO" id="GO:0016740">
    <property type="term" value="F:transferase activity"/>
    <property type="evidence" value="ECO:0007669"/>
    <property type="project" value="UniProtKB-KW"/>
</dbReference>
<evidence type="ECO:0000313" key="11">
    <source>
        <dbReference type="EMBL" id="OGC34625.1"/>
    </source>
</evidence>
<evidence type="ECO:0000256" key="10">
    <source>
        <dbReference type="ARBA" id="ARBA00032441"/>
    </source>
</evidence>
<dbReference type="GO" id="GO:0002949">
    <property type="term" value="P:tRNA threonylcarbamoyladenosine modification"/>
    <property type="evidence" value="ECO:0007669"/>
    <property type="project" value="InterPro"/>
</dbReference>
<keyword evidence="7" id="KW-0547">Nucleotide-binding</keyword>
<keyword evidence="8" id="KW-0067">ATP-binding</keyword>
<keyword evidence="11" id="KW-0808">Transferase</keyword>
<comment type="subcellular location">
    <subcellularLocation>
        <location evidence="1">Cytoplasm</location>
    </subcellularLocation>
</comment>
<proteinExistence type="inferred from homology"/>
<evidence type="ECO:0000256" key="1">
    <source>
        <dbReference type="ARBA" id="ARBA00004496"/>
    </source>
</evidence>
<dbReference type="Proteomes" id="UP000177309">
    <property type="component" value="Unassembled WGS sequence"/>
</dbReference>
<dbReference type="EMBL" id="MEUI01000014">
    <property type="protein sequence ID" value="OGC34625.1"/>
    <property type="molecule type" value="Genomic_DNA"/>
</dbReference>
<comment type="caution">
    <text evidence="11">The sequence shown here is derived from an EMBL/GenBank/DDBJ whole genome shotgun (WGS) entry which is preliminary data.</text>
</comment>
<protein>
    <recommendedName>
        <fullName evidence="3">tRNA threonylcarbamoyladenosine biosynthesis protein TsaE</fullName>
    </recommendedName>
    <alternativeName>
        <fullName evidence="10">t(6)A37 threonylcarbamoyladenosine biosynthesis protein TsaE</fullName>
    </alternativeName>
</protein>
<gene>
    <name evidence="11" type="ORF">A2462_04765</name>
</gene>
<evidence type="ECO:0000256" key="7">
    <source>
        <dbReference type="ARBA" id="ARBA00022741"/>
    </source>
</evidence>
<dbReference type="PANTHER" id="PTHR33540">
    <property type="entry name" value="TRNA THREONYLCARBAMOYLADENOSINE BIOSYNTHESIS PROTEIN TSAE"/>
    <property type="match status" value="1"/>
</dbReference>
<evidence type="ECO:0000256" key="3">
    <source>
        <dbReference type="ARBA" id="ARBA00019010"/>
    </source>
</evidence>
<dbReference type="NCBIfam" id="TIGR00150">
    <property type="entry name" value="T6A_YjeE"/>
    <property type="match status" value="1"/>
</dbReference>
<dbReference type="GO" id="GO:0046872">
    <property type="term" value="F:metal ion binding"/>
    <property type="evidence" value="ECO:0007669"/>
    <property type="project" value="UniProtKB-KW"/>
</dbReference>
<evidence type="ECO:0000256" key="2">
    <source>
        <dbReference type="ARBA" id="ARBA00007599"/>
    </source>
</evidence>
<comment type="similarity">
    <text evidence="2">Belongs to the TsaE family.</text>
</comment>
<organism evidence="11 12">
    <name type="scientific">candidate division WOR-1 bacterium RIFOXYC2_FULL_41_25</name>
    <dbReference type="NCBI Taxonomy" id="1802586"/>
    <lineage>
        <taxon>Bacteria</taxon>
        <taxon>Bacillati</taxon>
        <taxon>Saganbacteria</taxon>
    </lineage>
</organism>
<dbReference type="Gene3D" id="3.40.50.300">
    <property type="entry name" value="P-loop containing nucleotide triphosphate hydrolases"/>
    <property type="match status" value="1"/>
</dbReference>
<evidence type="ECO:0000313" key="12">
    <source>
        <dbReference type="Proteomes" id="UP000177309"/>
    </source>
</evidence>
<dbReference type="InterPro" id="IPR027417">
    <property type="entry name" value="P-loop_NTPase"/>
</dbReference>
<evidence type="ECO:0000256" key="9">
    <source>
        <dbReference type="ARBA" id="ARBA00022842"/>
    </source>
</evidence>
<keyword evidence="5" id="KW-0819">tRNA processing</keyword>
<keyword evidence="6" id="KW-0479">Metal-binding</keyword>
<dbReference type="GO" id="GO:0005524">
    <property type="term" value="F:ATP binding"/>
    <property type="evidence" value="ECO:0007669"/>
    <property type="project" value="UniProtKB-KW"/>
</dbReference>
<dbReference type="AlphaFoldDB" id="A0A1F4TPJ1"/>
<evidence type="ECO:0000256" key="6">
    <source>
        <dbReference type="ARBA" id="ARBA00022723"/>
    </source>
</evidence>
<dbReference type="InterPro" id="IPR003442">
    <property type="entry name" value="T6A_TsaE"/>
</dbReference>
<accession>A0A1F4TPJ1</accession>
<dbReference type="Pfam" id="PF02367">
    <property type="entry name" value="TsaE"/>
    <property type="match status" value="1"/>
</dbReference>
<keyword evidence="4" id="KW-0963">Cytoplasm</keyword>
<dbReference type="PANTHER" id="PTHR33540:SF2">
    <property type="entry name" value="TRNA THREONYLCARBAMOYLADENOSINE BIOSYNTHESIS PROTEIN TSAE"/>
    <property type="match status" value="1"/>
</dbReference>
<name>A0A1F4TPJ1_UNCSA</name>
<evidence type="ECO:0000256" key="8">
    <source>
        <dbReference type="ARBA" id="ARBA00022840"/>
    </source>
</evidence>
<reference evidence="11 12" key="1">
    <citation type="journal article" date="2016" name="Nat. Commun.">
        <title>Thousands of microbial genomes shed light on interconnected biogeochemical processes in an aquifer system.</title>
        <authorList>
            <person name="Anantharaman K."/>
            <person name="Brown C.T."/>
            <person name="Hug L.A."/>
            <person name="Sharon I."/>
            <person name="Castelle C.J."/>
            <person name="Probst A.J."/>
            <person name="Thomas B.C."/>
            <person name="Singh A."/>
            <person name="Wilkins M.J."/>
            <person name="Karaoz U."/>
            <person name="Brodie E.L."/>
            <person name="Williams K.H."/>
            <person name="Hubbard S.S."/>
            <person name="Banfield J.F."/>
        </authorList>
    </citation>
    <scope>NUCLEOTIDE SEQUENCE [LARGE SCALE GENOMIC DNA]</scope>
</reference>
<sequence>MKFITKSTEETVELGRKIGKTLQPNDVVALIGDLGAGKTTLAQGIAQGLGVKEYVTSPTFIIINEHQGRIPLYHIDLYRLETPGAIEDLGIQEYFSKGGVCVIEWAERLGELRPSNIKSIEIKVMSEDERRFIFFPDIILKP</sequence>
<dbReference type="SUPFAM" id="SSF52540">
    <property type="entry name" value="P-loop containing nucleoside triphosphate hydrolases"/>
    <property type="match status" value="1"/>
</dbReference>
<evidence type="ECO:0000256" key="4">
    <source>
        <dbReference type="ARBA" id="ARBA00022490"/>
    </source>
</evidence>
<keyword evidence="9" id="KW-0460">Magnesium</keyword>
<dbReference type="GO" id="GO:0005737">
    <property type="term" value="C:cytoplasm"/>
    <property type="evidence" value="ECO:0007669"/>
    <property type="project" value="UniProtKB-SubCell"/>
</dbReference>
<evidence type="ECO:0000256" key="5">
    <source>
        <dbReference type="ARBA" id="ARBA00022694"/>
    </source>
</evidence>